<accession>A0A151TS11</accession>
<name>A0A151TS11_CAJCA</name>
<dbReference type="PANTHER" id="PTHR46481">
    <property type="entry name" value="ZINC FINGER BED DOMAIN-CONTAINING PROTEIN 4"/>
    <property type="match status" value="1"/>
</dbReference>
<dbReference type="EMBL" id="CM003605">
    <property type="protein sequence ID" value="KYP69842.1"/>
    <property type="molecule type" value="Genomic_DNA"/>
</dbReference>
<evidence type="ECO:0000256" key="4">
    <source>
        <dbReference type="ARBA" id="ARBA00022833"/>
    </source>
</evidence>
<comment type="subcellular location">
    <subcellularLocation>
        <location evidence="1">Nucleus</location>
    </subcellularLocation>
</comment>
<dbReference type="Gramene" id="C.cajan_08790.t">
    <property type="protein sequence ID" value="C.cajan_08790.t.cds1"/>
    <property type="gene ID" value="C.cajan_08790"/>
</dbReference>
<evidence type="ECO:0000256" key="3">
    <source>
        <dbReference type="ARBA" id="ARBA00022771"/>
    </source>
</evidence>
<dbReference type="Proteomes" id="UP000075243">
    <property type="component" value="Chromosome 3"/>
</dbReference>
<keyword evidence="4" id="KW-0862">Zinc</keyword>
<keyword evidence="3" id="KW-0863">Zinc-finger</keyword>
<evidence type="ECO:0000313" key="6">
    <source>
        <dbReference type="EMBL" id="KYP69842.1"/>
    </source>
</evidence>
<dbReference type="PANTHER" id="PTHR46481:SF10">
    <property type="entry name" value="ZINC FINGER BED DOMAIN-CONTAINING PROTEIN 39"/>
    <property type="match status" value="1"/>
</dbReference>
<sequence>MGGLVLDREFFHMRCCAHILNLVVMDGLRELTYSITSIHNTIRFVRSSPQSQAKFKECIEFGGISSYNLVFPNVSIRWNSTYIMLETIENFQLAFKKVEFED</sequence>
<dbReference type="GO" id="GO:0008270">
    <property type="term" value="F:zinc ion binding"/>
    <property type="evidence" value="ECO:0007669"/>
    <property type="project" value="UniProtKB-KW"/>
</dbReference>
<evidence type="ECO:0000313" key="7">
    <source>
        <dbReference type="Proteomes" id="UP000075243"/>
    </source>
</evidence>
<keyword evidence="2" id="KW-0479">Metal-binding</keyword>
<keyword evidence="5" id="KW-0539">Nucleus</keyword>
<gene>
    <name evidence="6" type="ORF">KK1_009048</name>
</gene>
<reference evidence="6 7" key="1">
    <citation type="journal article" date="2012" name="Nat. Biotechnol.">
        <title>Draft genome sequence of pigeonpea (Cajanus cajan), an orphan legume crop of resource-poor farmers.</title>
        <authorList>
            <person name="Varshney R.K."/>
            <person name="Chen W."/>
            <person name="Li Y."/>
            <person name="Bharti A.K."/>
            <person name="Saxena R.K."/>
            <person name="Schlueter J.A."/>
            <person name="Donoghue M.T."/>
            <person name="Azam S."/>
            <person name="Fan G."/>
            <person name="Whaley A.M."/>
            <person name="Farmer A.D."/>
            <person name="Sheridan J."/>
            <person name="Iwata A."/>
            <person name="Tuteja R."/>
            <person name="Penmetsa R.V."/>
            <person name="Wu W."/>
            <person name="Upadhyaya H.D."/>
            <person name="Yang S.P."/>
            <person name="Shah T."/>
            <person name="Saxena K.B."/>
            <person name="Michael T."/>
            <person name="McCombie W.R."/>
            <person name="Yang B."/>
            <person name="Zhang G."/>
            <person name="Yang H."/>
            <person name="Wang J."/>
            <person name="Spillane C."/>
            <person name="Cook D.R."/>
            <person name="May G.D."/>
            <person name="Xu X."/>
            <person name="Jackson S.A."/>
        </authorList>
    </citation>
    <scope>NUCLEOTIDE SEQUENCE [LARGE SCALE GENOMIC DNA]</scope>
    <source>
        <strain evidence="7">cv. Asha</strain>
    </source>
</reference>
<protein>
    <submittedName>
        <fullName evidence="6">AC9 transposase</fullName>
    </submittedName>
</protein>
<evidence type="ECO:0000256" key="1">
    <source>
        <dbReference type="ARBA" id="ARBA00004123"/>
    </source>
</evidence>
<evidence type="ECO:0000256" key="2">
    <source>
        <dbReference type="ARBA" id="ARBA00022723"/>
    </source>
</evidence>
<dbReference type="InterPro" id="IPR012337">
    <property type="entry name" value="RNaseH-like_sf"/>
</dbReference>
<dbReference type="STRING" id="3821.A0A151TS11"/>
<dbReference type="AlphaFoldDB" id="A0A151TS11"/>
<evidence type="ECO:0000256" key="5">
    <source>
        <dbReference type="ARBA" id="ARBA00023242"/>
    </source>
</evidence>
<dbReference type="GO" id="GO:0005634">
    <property type="term" value="C:nucleus"/>
    <property type="evidence" value="ECO:0007669"/>
    <property type="project" value="UniProtKB-SubCell"/>
</dbReference>
<organism evidence="6 7">
    <name type="scientific">Cajanus cajan</name>
    <name type="common">Pigeon pea</name>
    <name type="synonym">Cajanus indicus</name>
    <dbReference type="NCBI Taxonomy" id="3821"/>
    <lineage>
        <taxon>Eukaryota</taxon>
        <taxon>Viridiplantae</taxon>
        <taxon>Streptophyta</taxon>
        <taxon>Embryophyta</taxon>
        <taxon>Tracheophyta</taxon>
        <taxon>Spermatophyta</taxon>
        <taxon>Magnoliopsida</taxon>
        <taxon>eudicotyledons</taxon>
        <taxon>Gunneridae</taxon>
        <taxon>Pentapetalae</taxon>
        <taxon>rosids</taxon>
        <taxon>fabids</taxon>
        <taxon>Fabales</taxon>
        <taxon>Fabaceae</taxon>
        <taxon>Papilionoideae</taxon>
        <taxon>50 kb inversion clade</taxon>
        <taxon>NPAAA clade</taxon>
        <taxon>indigoferoid/millettioid clade</taxon>
        <taxon>Phaseoleae</taxon>
        <taxon>Cajanus</taxon>
    </lineage>
</organism>
<keyword evidence="7" id="KW-1185">Reference proteome</keyword>
<dbReference type="InterPro" id="IPR052035">
    <property type="entry name" value="ZnF_BED_domain_contain"/>
</dbReference>
<proteinExistence type="predicted"/>
<dbReference type="SUPFAM" id="SSF53098">
    <property type="entry name" value="Ribonuclease H-like"/>
    <property type="match status" value="1"/>
</dbReference>